<evidence type="ECO:0000256" key="2">
    <source>
        <dbReference type="SAM" id="Phobius"/>
    </source>
</evidence>
<dbReference type="InterPro" id="IPR049161">
    <property type="entry name" value="GH59_cat"/>
</dbReference>
<evidence type="ECO:0000259" key="5">
    <source>
        <dbReference type="Pfam" id="PF21708"/>
    </source>
</evidence>
<dbReference type="PANTHER" id="PTHR15172:SF1">
    <property type="entry name" value="GALACTOCEREBROSIDASE"/>
    <property type="match status" value="1"/>
</dbReference>
<dbReference type="Gene3D" id="2.60.40.1180">
    <property type="entry name" value="Golgi alpha-mannosidase II"/>
    <property type="match status" value="1"/>
</dbReference>
<feature type="region of interest" description="Disordered" evidence="1">
    <location>
        <begin position="1607"/>
        <end position="1753"/>
    </location>
</feature>
<dbReference type="Gene3D" id="2.60.120.560">
    <property type="entry name" value="Exo-inulinase, domain 1"/>
    <property type="match status" value="1"/>
</dbReference>
<evidence type="ECO:0008006" key="8">
    <source>
        <dbReference type="Google" id="ProtNLM"/>
    </source>
</evidence>
<feature type="region of interest" description="Disordered" evidence="1">
    <location>
        <begin position="307"/>
        <end position="339"/>
    </location>
</feature>
<feature type="chain" id="PRO_5047436276" description="Sugar-binding protein" evidence="3">
    <location>
        <begin position="20"/>
        <end position="1784"/>
    </location>
</feature>
<keyword evidence="3" id="KW-0732">Signal</keyword>
<keyword evidence="2" id="KW-0472">Membrane</keyword>
<gene>
    <name evidence="6" type="ORF">KIM372_02690</name>
</gene>
<feature type="domain" description="Glycosyl hydrolase family 59 C-terminal lectin" evidence="5">
    <location>
        <begin position="656"/>
        <end position="828"/>
    </location>
</feature>
<dbReference type="Gene3D" id="2.60.120.260">
    <property type="entry name" value="Galactose-binding domain-like"/>
    <property type="match status" value="1"/>
</dbReference>
<dbReference type="InterPro" id="IPR017853">
    <property type="entry name" value="GH"/>
</dbReference>
<dbReference type="PROSITE" id="PS51257">
    <property type="entry name" value="PROKAR_LIPOPROTEIN"/>
    <property type="match status" value="1"/>
</dbReference>
<feature type="domain" description="Glycosyl hydrolase family 59 catalytic" evidence="4">
    <location>
        <begin position="55"/>
        <end position="408"/>
    </location>
</feature>
<dbReference type="PANTHER" id="PTHR15172">
    <property type="entry name" value="GALACTOCEREBROSIDASE"/>
    <property type="match status" value="1"/>
</dbReference>
<sequence>MAKSAVVVAASLAMVGACAVAPQLSASASPTDPVSITVDGNDIQAAASNRNGLTYKGFGVLSGNSTSALLMDYKAKQPEQYWELIHTLFAGEHPLFTAVKIEMGNDLNTSTGPEASTMRRRDEYPNVQREPGFQLAADAKKVAANPDAVHVSILRWTTPAWVNGDDSKQYVWYKNTVLAAYREYGYMVNEINPDINETRNPNEQLYKDFSAHIRTDTMGYEGATGADPNNGFRSARERQLFRAIRTVAGDTVGKLNQSFANALTNPSDASLRDAVDIVGTHYNPGDSDGKLTQYAQTYDKEIWNSEGQSTFGDSANRPNNTMDPATGEGGNGTSSGTGMGGKISGLEMANWAVTGFDHARRTANIWQPAIGSFYDGFQYSYKQLLNATDPWSGWIRYDGGLAVLAQFSKFAKTGWENQQGPADANGIWRAIPSASHSDLGDTNPPSGARDGNNSYMTLAAPDKSDFSTVIVNDSRFVKTYKIRMANLGALAGHPLEVWSTSAATRGNAQAYNNNYMKPISEATAAGDGTYTITVQPWSIATATTLDYAQVGQGGRLEPRAGHANPIPTVNENQRPVLLTDKHGRSATAVTDGYLYADDFNYSELGNEQTWDQASGRIIDSGKSLLDARGNKAKPAGTPGVQAEDQGATPLYSNDTNGAFESVATSDAAHHRVLRQQRTDNVGGAWNSGDPITTIGDVRWANYRVSADVKYAGANDYALIGARESGGTGNGQDIASPEFRVSANGSWELRRLGRKIASGSASATPGTNFRAGAGSWNTLAVQAAGQTYTAYINGAEVAHYDDPQAKLNGRIQLGSNFAPVEFDNLQITAVPGYTPYLANLLDDEHLTQWSDVSQPSLRYSSNNWNRVNTDGMYTYDRSSSKTLSAGATLTYAFTGTGLDLIGSNAGSAKLDVTVDNQPIAKGASTHAASALGTTYSLRGLPQGSHEVTLRVDRAGFMLDAVGVIASQASWPSNINAPEAADSLRAQQALQSSLAEANVLNQSEYQSATWQVVAANVAHAQAALSNPGSYGLDVEGANALADRIEKAIRLLEPVDISGNVEDLGLLTLERGQALPASLNLGGTSAQVVYKEEALEQLTSAHELDTVAVTGRSTVKIGGFYQRFSLKVFVSPTDLRYLINSGSNASGAGSLYASAKEAYNDLLNDKADQQWDGVAAGKTWGYSTQATTVVPGTGDNWTSSYLGADYNKPITYHLSLPAGSYKIGTVQSPRAGLQTKIYSSVTAPGQVATRKAAVSQGEGTVLEQNVTLSAPGIVAVEFGTDGTSGYNARLGLVYVCQIPRDLGYQGAVKLSGSLPSTVKVDGQDQAVTWNSQDLAQVRTAYEPLTVTGQLGSPLTRSGNQKVSARYEVVPDDNLYYYIDSGTNGIDSPQYLAVKGQSASLKNDKVDQVSTGIQQWGYLSDGMNLKGGTDINDKYATGMWQSNTKLYYRLPLEAGTYALTAGFAEWWGMGRTMNQTVSLNGSELARSNVPLSGSNSPISSSMTFRLDQSGTVEYMLTNEGAGSEKPVISWLAVAGMSDADKPKIQKEDLQAAIANAAKLKQENYTAQSWSAFMSALNSARAVFSDANATQAQVDAATQALLQAQQALVAVQKPGNDGGDHGSDGSDPGHHDNGGGSGPSNPGGSNDGGNDNGGSQGGSGNGSGNGASGDGSGNGPGNSGDSPHTGDSATQPGDESGQTSSSHDGQPAAGANGQPAGSQGSPVAGQSQDPKGPATQAQPKGKSKKGSQQQSSQSEQIAHTGVSVSAVVALGICATCLAAVLIVVKRRAR</sequence>
<evidence type="ECO:0000259" key="4">
    <source>
        <dbReference type="Pfam" id="PF02057"/>
    </source>
</evidence>
<feature type="signal peptide" evidence="3">
    <location>
        <begin position="1"/>
        <end position="19"/>
    </location>
</feature>
<proteinExistence type="predicted"/>
<organism evidence="6 7">
    <name type="scientific">Bombiscardovia nodaiensis</name>
    <dbReference type="NCBI Taxonomy" id="2932181"/>
    <lineage>
        <taxon>Bacteria</taxon>
        <taxon>Bacillati</taxon>
        <taxon>Actinomycetota</taxon>
        <taxon>Actinomycetes</taxon>
        <taxon>Bifidobacteriales</taxon>
        <taxon>Bifidobacteriaceae</taxon>
        <taxon>Bombiscardovia</taxon>
    </lineage>
</organism>
<feature type="compositionally biased region" description="Basic and acidic residues" evidence="1">
    <location>
        <begin position="1613"/>
        <end position="1628"/>
    </location>
</feature>
<reference evidence="6 7" key="1">
    <citation type="journal article" date="2023" name="Microbiol. Spectr.">
        <title>Symbiosis of Carpenter Bees with Uncharacterized Lactic Acid Bacteria Showing NAD Auxotrophy.</title>
        <authorList>
            <person name="Kawasaki S."/>
            <person name="Ozawa K."/>
            <person name="Mori T."/>
            <person name="Yamamoto A."/>
            <person name="Ito M."/>
            <person name="Ohkuma M."/>
            <person name="Sakamoto M."/>
            <person name="Matsutani M."/>
        </authorList>
    </citation>
    <scope>NUCLEOTIDE SEQUENCE [LARGE SCALE GENOMIC DNA]</scope>
    <source>
        <strain evidence="6 7">Kim37-2</strain>
    </source>
</reference>
<protein>
    <recommendedName>
        <fullName evidence="8">Sugar-binding protein</fullName>
    </recommendedName>
</protein>
<dbReference type="InterPro" id="IPR001286">
    <property type="entry name" value="Glyco_hydro_59"/>
</dbReference>
<keyword evidence="2" id="KW-0812">Transmembrane</keyword>
<dbReference type="EMBL" id="AP026798">
    <property type="protein sequence ID" value="BDR52362.1"/>
    <property type="molecule type" value="Genomic_DNA"/>
</dbReference>
<feature type="compositionally biased region" description="Gly residues" evidence="1">
    <location>
        <begin position="327"/>
        <end position="339"/>
    </location>
</feature>
<dbReference type="Gene3D" id="1.20.1270.70">
    <property type="entry name" value="Designed single chain three-helix bundle"/>
    <property type="match status" value="1"/>
</dbReference>
<feature type="transmembrane region" description="Helical" evidence="2">
    <location>
        <begin position="1757"/>
        <end position="1779"/>
    </location>
</feature>
<keyword evidence="7" id="KW-1185">Reference proteome</keyword>
<dbReference type="SUPFAM" id="SSF51445">
    <property type="entry name" value="(Trans)glycosidases"/>
    <property type="match status" value="1"/>
</dbReference>
<evidence type="ECO:0000256" key="1">
    <source>
        <dbReference type="SAM" id="MobiDB-lite"/>
    </source>
</evidence>
<dbReference type="Pfam" id="PF07554">
    <property type="entry name" value="FIVAR"/>
    <property type="match status" value="1"/>
</dbReference>
<feature type="compositionally biased region" description="Gly residues" evidence="1">
    <location>
        <begin position="1640"/>
        <end position="1673"/>
    </location>
</feature>
<name>A0ABN6S884_9BIFI</name>
<dbReference type="Pfam" id="PF02057">
    <property type="entry name" value="Glyco_hydro_59"/>
    <property type="match status" value="1"/>
</dbReference>
<feature type="compositionally biased region" description="Low complexity" evidence="1">
    <location>
        <begin position="1700"/>
        <end position="1716"/>
    </location>
</feature>
<feature type="compositionally biased region" description="Polar residues" evidence="1">
    <location>
        <begin position="307"/>
        <end position="323"/>
    </location>
</feature>
<dbReference type="InterPro" id="IPR013780">
    <property type="entry name" value="Glyco_hydro_b"/>
</dbReference>
<dbReference type="Pfam" id="PF21708">
    <property type="entry name" value="Glyco_hydro_59_C"/>
    <property type="match status" value="1"/>
</dbReference>
<feature type="compositionally biased region" description="Polar residues" evidence="1">
    <location>
        <begin position="1680"/>
        <end position="1699"/>
    </location>
</feature>
<evidence type="ECO:0000313" key="6">
    <source>
        <dbReference type="EMBL" id="BDR52362.1"/>
    </source>
</evidence>
<dbReference type="InterPro" id="IPR049162">
    <property type="entry name" value="GH59_C"/>
</dbReference>
<keyword evidence="2" id="KW-1133">Transmembrane helix</keyword>
<dbReference type="Proteomes" id="UP001321766">
    <property type="component" value="Chromosome"/>
</dbReference>
<dbReference type="Gene3D" id="3.20.20.80">
    <property type="entry name" value="Glycosidases"/>
    <property type="match status" value="1"/>
</dbReference>
<evidence type="ECO:0000256" key="3">
    <source>
        <dbReference type="SAM" id="SignalP"/>
    </source>
</evidence>
<accession>A0ABN6S884</accession>
<evidence type="ECO:0000313" key="7">
    <source>
        <dbReference type="Proteomes" id="UP001321766"/>
    </source>
</evidence>